<sequence>MEPIGFFKSSDFLSGSIEEFNEHEMIDNKDRALKLLFDQNIPDNYMVWSDFFSDLVSKLYLYAEYKKAIKDILNRIRISTKDQVKKILEKKMTFYKKETRVS</sequence>
<accession>A0A1B8YJT4</accession>
<gene>
    <name evidence="1" type="ORF">Phpb_01585</name>
</gene>
<comment type="caution">
    <text evidence="1">The sequence shown here is derived from an EMBL/GenBank/DDBJ whole genome shotgun (WGS) entry which is preliminary data.</text>
</comment>
<evidence type="ECO:0000313" key="2">
    <source>
        <dbReference type="Proteomes" id="UP000092665"/>
    </source>
</evidence>
<reference evidence="2" key="1">
    <citation type="submission" date="2015-11" db="EMBL/GenBank/DDBJ databases">
        <authorList>
            <person name="Tobias N.J."/>
            <person name="Mishra B."/>
            <person name="Gupta D.K."/>
            <person name="Thines M."/>
            <person name="Stinear T.P."/>
            <person name="Bode H.B."/>
        </authorList>
    </citation>
    <scope>NUCLEOTIDE SEQUENCE [LARGE SCALE GENOMIC DNA]</scope>
    <source>
        <strain evidence="2">PB45.5</strain>
    </source>
</reference>
<keyword evidence="2" id="KW-1185">Reference proteome</keyword>
<dbReference type="Proteomes" id="UP000092665">
    <property type="component" value="Unassembled WGS sequence"/>
</dbReference>
<name>A0A1B8YJT4_9GAMM</name>
<organism evidence="1 2">
    <name type="scientific">Photorhabdus namnaonensis</name>
    <dbReference type="NCBI Taxonomy" id="1851568"/>
    <lineage>
        <taxon>Bacteria</taxon>
        <taxon>Pseudomonadati</taxon>
        <taxon>Pseudomonadota</taxon>
        <taxon>Gammaproteobacteria</taxon>
        <taxon>Enterobacterales</taxon>
        <taxon>Morganellaceae</taxon>
        <taxon>Photorhabdus</taxon>
    </lineage>
</organism>
<dbReference type="PATRIC" id="fig|29488.15.peg.1732"/>
<protein>
    <submittedName>
        <fullName evidence="1">Uncharacterized protein</fullName>
    </submittedName>
</protein>
<dbReference type="RefSeq" id="WP_065389857.1">
    <property type="nucleotide sequence ID" value="NZ_CAWMQN010000039.1"/>
</dbReference>
<proteinExistence type="predicted"/>
<dbReference type="AlphaFoldDB" id="A0A1B8YJT4"/>
<evidence type="ECO:0000313" key="1">
    <source>
        <dbReference type="EMBL" id="OCA55327.1"/>
    </source>
</evidence>
<dbReference type="EMBL" id="LOIC01000039">
    <property type="protein sequence ID" value="OCA55327.1"/>
    <property type="molecule type" value="Genomic_DNA"/>
</dbReference>